<dbReference type="SUPFAM" id="SSF53720">
    <property type="entry name" value="ALDH-like"/>
    <property type="match status" value="1"/>
</dbReference>
<evidence type="ECO:0000256" key="4">
    <source>
        <dbReference type="RuleBase" id="RU003345"/>
    </source>
</evidence>
<evidence type="ECO:0000256" key="3">
    <source>
        <dbReference type="PROSITE-ProRule" id="PRU10007"/>
    </source>
</evidence>
<proteinExistence type="inferred from homology"/>
<evidence type="ECO:0000313" key="6">
    <source>
        <dbReference type="EMBL" id="MCE2595008.1"/>
    </source>
</evidence>
<dbReference type="PROSITE" id="PS00070">
    <property type="entry name" value="ALDEHYDE_DEHYDR_CYS"/>
    <property type="match status" value="1"/>
</dbReference>
<dbReference type="InterPro" id="IPR016160">
    <property type="entry name" value="Ald_DH_CS_CYS"/>
</dbReference>
<feature type="active site" evidence="3">
    <location>
        <position position="256"/>
    </location>
</feature>
<evidence type="ECO:0000313" key="7">
    <source>
        <dbReference type="Proteomes" id="UP001201273"/>
    </source>
</evidence>
<comment type="similarity">
    <text evidence="1 4">Belongs to the aldehyde dehydrogenase family.</text>
</comment>
<keyword evidence="2 4" id="KW-0560">Oxidoreductase</keyword>
<protein>
    <submittedName>
        <fullName evidence="6">NAD-dependent succinate-semialdehyde dehydrogenase</fullName>
    </submittedName>
</protein>
<dbReference type="InterPro" id="IPR029510">
    <property type="entry name" value="Ald_DH_CS_GLU"/>
</dbReference>
<dbReference type="Proteomes" id="UP001201273">
    <property type="component" value="Unassembled WGS sequence"/>
</dbReference>
<evidence type="ECO:0000256" key="1">
    <source>
        <dbReference type="ARBA" id="ARBA00009986"/>
    </source>
</evidence>
<feature type="domain" description="Aldehyde dehydrogenase" evidence="5">
    <location>
        <begin position="24"/>
        <end position="477"/>
    </location>
</feature>
<dbReference type="InterPro" id="IPR016161">
    <property type="entry name" value="Ald_DH/histidinol_DH"/>
</dbReference>
<organism evidence="6 7">
    <name type="scientific">Motilimonas cestriensis</name>
    <dbReference type="NCBI Taxonomy" id="2742685"/>
    <lineage>
        <taxon>Bacteria</taxon>
        <taxon>Pseudomonadati</taxon>
        <taxon>Pseudomonadota</taxon>
        <taxon>Gammaproteobacteria</taxon>
        <taxon>Alteromonadales</taxon>
        <taxon>Alteromonadales genera incertae sedis</taxon>
        <taxon>Motilimonas</taxon>
    </lineage>
</organism>
<evidence type="ECO:0000259" key="5">
    <source>
        <dbReference type="Pfam" id="PF00171"/>
    </source>
</evidence>
<dbReference type="EMBL" id="JAIMJA010000008">
    <property type="protein sequence ID" value="MCE2595008.1"/>
    <property type="molecule type" value="Genomic_DNA"/>
</dbReference>
<dbReference type="PANTHER" id="PTHR43353">
    <property type="entry name" value="SUCCINATE-SEMIALDEHYDE DEHYDROGENASE, MITOCHONDRIAL"/>
    <property type="match status" value="1"/>
</dbReference>
<dbReference type="Pfam" id="PF00171">
    <property type="entry name" value="Aldedh"/>
    <property type="match status" value="1"/>
</dbReference>
<keyword evidence="7" id="KW-1185">Reference proteome</keyword>
<dbReference type="InterPro" id="IPR016163">
    <property type="entry name" value="Ald_DH_C"/>
</dbReference>
<evidence type="ECO:0000256" key="2">
    <source>
        <dbReference type="ARBA" id="ARBA00023002"/>
    </source>
</evidence>
<sequence>MNFLQLNDNQLIKQANYLNGEWQAGNKSITVSNPANGVNLGSIPVINEITLEQTIAAASNAFDTYSKTNTYQRSEWLLKWYNLILAAQDDLASILTQEQGKALAEAKGEILYAASFIKWFAEQINADHGLTLNSPVDNKQFHTRKQAVGVAALITPWNFPAAMITRKAAAALAAGCTIIIKPSELTPFTAIALVELAHRAGFPKGVINLVTGDAPMIGDALCHDQRVKKLSFTGSTPVGQKLFAQSATSLKRLSLELGGNAPFIIFADADLDAAIDALMISKFRNNGQTCVAANRIYVDQSLQQAFLTKLKAKLPSLTVGNGMDKNVLLGPLINQAAVDKVNNLVASAINAGAKLEYQADLSELSGPFFPVTLLSDITPDMAIAQQEIFGPVLAVQWFAQEDEVIKRANNTDAGLAAYFFSNNIHRCQRVAAALDYGIVGINDGMVSNAVSPFGGIKQSGLGREGGHTGLAEYQFIKAHCYGQLS</sequence>
<dbReference type="InterPro" id="IPR016162">
    <property type="entry name" value="Ald_DH_N"/>
</dbReference>
<dbReference type="InterPro" id="IPR050740">
    <property type="entry name" value="Aldehyde_DH_Superfamily"/>
</dbReference>
<reference evidence="6 7" key="1">
    <citation type="journal article" date="2022" name="Environ. Microbiol. Rep.">
        <title>Eco-phylogenetic analyses reveal divergent evolution of vitamin B12 metabolism in the marine bacterial family 'Psychromonadaceae'.</title>
        <authorList>
            <person name="Jin X."/>
            <person name="Yang Y."/>
            <person name="Cao H."/>
            <person name="Gao B."/>
            <person name="Zhao Z."/>
        </authorList>
    </citation>
    <scope>NUCLEOTIDE SEQUENCE [LARGE SCALE GENOMIC DNA]</scope>
    <source>
        <strain evidence="6 7">MKS20</strain>
    </source>
</reference>
<dbReference type="CDD" id="cd07103">
    <property type="entry name" value="ALDH_F5_SSADH_GabD"/>
    <property type="match status" value="1"/>
</dbReference>
<dbReference type="InterPro" id="IPR015590">
    <property type="entry name" value="Aldehyde_DH_dom"/>
</dbReference>
<dbReference type="PANTHER" id="PTHR43353:SF5">
    <property type="entry name" value="SUCCINATE-SEMIALDEHYDE DEHYDROGENASE, MITOCHONDRIAL"/>
    <property type="match status" value="1"/>
</dbReference>
<name>A0ABS8WBD5_9GAMM</name>
<dbReference type="RefSeq" id="WP_233052517.1">
    <property type="nucleotide sequence ID" value="NZ_JAIMJA010000008.1"/>
</dbReference>
<dbReference type="Gene3D" id="3.40.605.10">
    <property type="entry name" value="Aldehyde Dehydrogenase, Chain A, domain 1"/>
    <property type="match status" value="1"/>
</dbReference>
<gene>
    <name evidence="6" type="ORF">K6Y31_09285</name>
</gene>
<dbReference type="PROSITE" id="PS00687">
    <property type="entry name" value="ALDEHYDE_DEHYDR_GLU"/>
    <property type="match status" value="1"/>
</dbReference>
<accession>A0ABS8WBD5</accession>
<comment type="caution">
    <text evidence="6">The sequence shown here is derived from an EMBL/GenBank/DDBJ whole genome shotgun (WGS) entry which is preliminary data.</text>
</comment>
<dbReference type="Gene3D" id="3.40.309.10">
    <property type="entry name" value="Aldehyde Dehydrogenase, Chain A, domain 2"/>
    <property type="match status" value="1"/>
</dbReference>